<feature type="region of interest" description="Disordered" evidence="9">
    <location>
        <begin position="113"/>
        <end position="166"/>
    </location>
</feature>
<feature type="region of interest" description="Disordered" evidence="9">
    <location>
        <begin position="308"/>
        <end position="333"/>
    </location>
</feature>
<evidence type="ECO:0000256" key="6">
    <source>
        <dbReference type="ARBA" id="ARBA00022490"/>
    </source>
</evidence>
<evidence type="ECO:0000256" key="1">
    <source>
        <dbReference type="ARBA" id="ARBA00004120"/>
    </source>
</evidence>
<organism evidence="11 12">
    <name type="scientific">Daphnia magna</name>
    <dbReference type="NCBI Taxonomy" id="35525"/>
    <lineage>
        <taxon>Eukaryota</taxon>
        <taxon>Metazoa</taxon>
        <taxon>Ecdysozoa</taxon>
        <taxon>Arthropoda</taxon>
        <taxon>Crustacea</taxon>
        <taxon>Branchiopoda</taxon>
        <taxon>Diplostraca</taxon>
        <taxon>Cladocera</taxon>
        <taxon>Anomopoda</taxon>
        <taxon>Daphniidae</taxon>
        <taxon>Daphnia</taxon>
    </lineage>
</organism>
<comment type="subcellular location">
    <subcellularLocation>
        <location evidence="2">Cell surface</location>
    </subcellularLocation>
    <subcellularLocation>
        <location evidence="1">Cytoplasm</location>
        <location evidence="1">Cytoskeleton</location>
        <location evidence="1">Cilium basal body</location>
    </subcellularLocation>
</comment>
<dbReference type="InterPro" id="IPR043988">
    <property type="entry name" value="CCZ1/INTU_longin_2"/>
</dbReference>
<name>A0ABQ9Z605_9CRUS</name>
<accession>A0ABQ9Z605</accession>
<dbReference type="EMBL" id="JAOYFB010000002">
    <property type="protein sequence ID" value="KAK4008311.1"/>
    <property type="molecule type" value="Genomic_DNA"/>
</dbReference>
<evidence type="ECO:0000259" key="10">
    <source>
        <dbReference type="PROSITE" id="PS50106"/>
    </source>
</evidence>
<dbReference type="InterPro" id="IPR001478">
    <property type="entry name" value="PDZ"/>
</dbReference>
<dbReference type="SUPFAM" id="SSF50156">
    <property type="entry name" value="PDZ domain-like"/>
    <property type="match status" value="1"/>
</dbReference>
<feature type="domain" description="PDZ" evidence="10">
    <location>
        <begin position="253"/>
        <end position="309"/>
    </location>
</feature>
<evidence type="ECO:0000256" key="4">
    <source>
        <dbReference type="ARBA" id="ARBA00015639"/>
    </source>
</evidence>
<dbReference type="InterPro" id="IPR043987">
    <property type="entry name" value="CCZ1/INTU/HSP4_longin_1"/>
</dbReference>
<dbReference type="Pfam" id="PF19031">
    <property type="entry name" value="Intu_longin_1"/>
    <property type="match status" value="1"/>
</dbReference>
<reference evidence="11 12" key="1">
    <citation type="journal article" date="2023" name="Nucleic Acids Res.">
        <title>The hologenome of Daphnia magna reveals possible DNA methylation and microbiome-mediated evolution of the host genome.</title>
        <authorList>
            <person name="Chaturvedi A."/>
            <person name="Li X."/>
            <person name="Dhandapani V."/>
            <person name="Marshall H."/>
            <person name="Kissane S."/>
            <person name="Cuenca-Cambronero M."/>
            <person name="Asole G."/>
            <person name="Calvet F."/>
            <person name="Ruiz-Romero M."/>
            <person name="Marangio P."/>
            <person name="Guigo R."/>
            <person name="Rago D."/>
            <person name="Mirbahai L."/>
            <person name="Eastwood N."/>
            <person name="Colbourne J.K."/>
            <person name="Zhou J."/>
            <person name="Mallon E."/>
            <person name="Orsini L."/>
        </authorList>
    </citation>
    <scope>NUCLEOTIDE SEQUENCE [LARGE SCALE GENOMIC DNA]</scope>
    <source>
        <strain evidence="11">LRV0_1</strain>
    </source>
</reference>
<dbReference type="InterPro" id="IPR036034">
    <property type="entry name" value="PDZ_sf"/>
</dbReference>
<protein>
    <recommendedName>
        <fullName evidence="4">Protein inturned</fullName>
    </recommendedName>
    <alternativeName>
        <fullName evidence="8">Inturned planar cell polarity effector homolog</fullName>
    </alternativeName>
</protein>
<dbReference type="Proteomes" id="UP001234178">
    <property type="component" value="Unassembled WGS sequence"/>
</dbReference>
<sequence length="890" mass="97648">MESYRHSGSGSSDSSSRYQQLPTRSDPVQHAVAGSSGVVLPPGTRNPGLLLAGARGSSSSSSGTSSDYSDSCSSSDCSSTSSWSSESIPVWESHIDNQGELFYVEFSSNLQVPTTTTDTAPRQPCSEDRQEVLKKKKKKKSRLSRLLKRRAVGNNSNNKDGVSGNEMAHCESPGVYLPTEAKRSPADDWSDWTSFTLELEVHPTTGADGSSLSGSTGRRNKGPNHLCETLLGFVPGVTQSVDWHGEVSLRQRVIVDKLTPGGPLHQGFAHVQQGDWLEKLNGQNVTHRDLNDILSSINSREIVELNFRRRPTSNHSRNQETSSSGASELSPPPPHGIFLLSQENVTEASAETADILYQSTTHATMASGMMNPLLKWRGALVTLAHLMPQLTGSAPPSCSTVILDGMVVHLVYIVEGSVLFLIGAPSMWCSHIELQMTAKQLASLLQFQYGSIRRALTEPRWADEIRRMVDTLFHWLQFGDGGGNRSAGNGSSVSPGGSDMSRPFNRLSNYFVTCGQWLPLPPESHVTIYPSIVVKIDDGLTPLSTTFYLFLWQPIAKKCVQLDVTLTLNQMEAIDYEDWDEEAISIQRCATITGSAVYCQGYLVASTMAGKRLEEIGTFLKWNQILEMSHRRRLSSLIIWREVFPAESLDGNRSFLVVVGSGHILLVAQLESGGVSQSWDNYPDTFLIEEMQFFLEELQYLDLETSCNQVLNGPQNPALVTNLSQIAESTSPISSSPESEMPTFSITPGSRPTMINYLSLDFGTGVFIAPTLLNAATKFTEQFQKTALTIHNLFQRTLKAKMDLQRPDWGGPWSDKSLVALQEVSVVFTVAEPPPNPSSGTKSTSLSECFWVTGRLFLSPVHRELYVCHQDGVAQDILDLAFHLAFGAVL</sequence>
<feature type="region of interest" description="Disordered" evidence="9">
    <location>
        <begin position="1"/>
        <end position="83"/>
    </location>
</feature>
<dbReference type="Gene3D" id="2.30.42.10">
    <property type="match status" value="1"/>
</dbReference>
<feature type="compositionally biased region" description="Polar residues" evidence="9">
    <location>
        <begin position="313"/>
        <end position="327"/>
    </location>
</feature>
<keyword evidence="5" id="KW-0217">Developmental protein</keyword>
<dbReference type="Pfam" id="PF19033">
    <property type="entry name" value="Intu_longin_3"/>
    <property type="match status" value="1"/>
</dbReference>
<comment type="caution">
    <text evidence="11">The sequence shown here is derived from an EMBL/GenBank/DDBJ whole genome shotgun (WGS) entry which is preliminary data.</text>
</comment>
<proteinExistence type="inferred from homology"/>
<keyword evidence="12" id="KW-1185">Reference proteome</keyword>
<evidence type="ECO:0000313" key="11">
    <source>
        <dbReference type="EMBL" id="KAK4008311.1"/>
    </source>
</evidence>
<dbReference type="PROSITE" id="PS50106">
    <property type="entry name" value="PDZ"/>
    <property type="match status" value="1"/>
</dbReference>
<dbReference type="PANTHER" id="PTHR21082">
    <property type="entry name" value="PROTEIN INTURNED"/>
    <property type="match status" value="1"/>
</dbReference>
<keyword evidence="6" id="KW-0963">Cytoplasm</keyword>
<gene>
    <name evidence="11" type="ORF">OUZ56_013455</name>
</gene>
<evidence type="ECO:0000256" key="7">
    <source>
        <dbReference type="ARBA" id="ARBA00022794"/>
    </source>
</evidence>
<evidence type="ECO:0000256" key="8">
    <source>
        <dbReference type="ARBA" id="ARBA00032633"/>
    </source>
</evidence>
<comment type="similarity">
    <text evidence="3">Belongs to the inturned family.</text>
</comment>
<dbReference type="PANTHER" id="PTHR21082:SF4">
    <property type="entry name" value="PROTEIN INTURNED"/>
    <property type="match status" value="1"/>
</dbReference>
<dbReference type="Pfam" id="PF19032">
    <property type="entry name" value="Intu_longin_2"/>
    <property type="match status" value="1"/>
</dbReference>
<evidence type="ECO:0000256" key="2">
    <source>
        <dbReference type="ARBA" id="ARBA00004241"/>
    </source>
</evidence>
<evidence type="ECO:0000256" key="9">
    <source>
        <dbReference type="SAM" id="MobiDB-lite"/>
    </source>
</evidence>
<dbReference type="InterPro" id="IPR043989">
    <property type="entry name" value="CCZ1/INTU/HSP4_longin_3"/>
</dbReference>
<keyword evidence="7" id="KW-0970">Cilium biogenesis/degradation</keyword>
<evidence type="ECO:0000256" key="3">
    <source>
        <dbReference type="ARBA" id="ARBA00010034"/>
    </source>
</evidence>
<feature type="compositionally biased region" description="Basic residues" evidence="9">
    <location>
        <begin position="134"/>
        <end position="151"/>
    </location>
</feature>
<dbReference type="InterPro" id="IPR039151">
    <property type="entry name" value="INTU"/>
</dbReference>
<evidence type="ECO:0000256" key="5">
    <source>
        <dbReference type="ARBA" id="ARBA00022473"/>
    </source>
</evidence>
<evidence type="ECO:0000313" key="12">
    <source>
        <dbReference type="Proteomes" id="UP001234178"/>
    </source>
</evidence>
<feature type="compositionally biased region" description="Low complexity" evidence="9">
    <location>
        <begin position="6"/>
        <end position="18"/>
    </location>
</feature>
<feature type="compositionally biased region" description="Low complexity" evidence="9">
    <location>
        <begin position="57"/>
        <end position="83"/>
    </location>
</feature>